<comment type="similarity">
    <text evidence="2">Belongs to the UPF0057 (PMP3) family.</text>
</comment>
<dbReference type="PANTHER" id="PTHR21659:SF63">
    <property type="entry name" value="PLASMA MEMBRANE PROTEOLIPID PMP3"/>
    <property type="match status" value="1"/>
</dbReference>
<keyword evidence="3" id="KW-0812">Transmembrane</keyword>
<evidence type="ECO:0000256" key="3">
    <source>
        <dbReference type="ARBA" id="ARBA00022692"/>
    </source>
</evidence>
<evidence type="ECO:0000313" key="8">
    <source>
        <dbReference type="Proteomes" id="UP000249723"/>
    </source>
</evidence>
<evidence type="ECO:0000313" key="7">
    <source>
        <dbReference type="EMBL" id="SCZ96589.1"/>
    </source>
</evidence>
<dbReference type="PANTHER" id="PTHR21659">
    <property type="entry name" value="HYDROPHOBIC PROTEIN RCI2 LOW TEMPERATURE AND SALT RESPONSIVE PROTEIN LTI6 -RELATED"/>
    <property type="match status" value="1"/>
</dbReference>
<proteinExistence type="inferred from homology"/>
<organism evidence="7 8">
    <name type="scientific">Microbotryum saponariae</name>
    <dbReference type="NCBI Taxonomy" id="289078"/>
    <lineage>
        <taxon>Eukaryota</taxon>
        <taxon>Fungi</taxon>
        <taxon>Dikarya</taxon>
        <taxon>Basidiomycota</taxon>
        <taxon>Pucciniomycotina</taxon>
        <taxon>Microbotryomycetes</taxon>
        <taxon>Microbotryales</taxon>
        <taxon>Microbotryaceae</taxon>
        <taxon>Microbotryum</taxon>
    </lineage>
</organism>
<keyword evidence="8" id="KW-1185">Reference proteome</keyword>
<dbReference type="EMBL" id="FMWP01000089">
    <property type="protein sequence ID" value="SCZ96589.1"/>
    <property type="molecule type" value="Genomic_DNA"/>
</dbReference>
<feature type="compositionally biased region" description="Polar residues" evidence="6">
    <location>
        <begin position="348"/>
        <end position="357"/>
    </location>
</feature>
<sequence>MDATAAKISAKGSRMRKKGVKAKTHHFFYVLVLICGWLAPPLAVAVRFGIGRDFFINVLCTICGYFPGHGHKSVSRSFRFFPIFFYCQSIRNNRTAARTPKWAVKFGLVHVKDKRGGKHAWAGRYDERLPDSARNEYADADSVESGQPGGAADWDGRGPEPANRPRFSGNPNLSTGGKKQHRGFHITSPWDDLVEEEEVQGNPRRPDDDDGRAPASSRPYDPLDNEEFFPSTSGADAMPASSASSGPKKLKGRGFLGKSRSRYENASSSSGGGGGGGRDDRFDRMNASRPSAGGDPLRGKRTQAADDYQDDFEREINGVPARSKATTNASAPTARFDSFESEGPEQAWASSRPSNTPARREEPASKPASSQGDGDLFNHTF</sequence>
<evidence type="ECO:0000256" key="6">
    <source>
        <dbReference type="SAM" id="MobiDB-lite"/>
    </source>
</evidence>
<evidence type="ECO:0000256" key="5">
    <source>
        <dbReference type="ARBA" id="ARBA00023136"/>
    </source>
</evidence>
<comment type="subcellular location">
    <subcellularLocation>
        <location evidence="1">Membrane</location>
    </subcellularLocation>
</comment>
<protein>
    <submittedName>
        <fullName evidence="7">BZ3500_MvSof-1268-A1-R1_Chr4-4g07455 protein</fullName>
    </submittedName>
</protein>
<feature type="region of interest" description="Disordered" evidence="6">
    <location>
        <begin position="137"/>
        <end position="381"/>
    </location>
</feature>
<dbReference type="Pfam" id="PF01679">
    <property type="entry name" value="Pmp3"/>
    <property type="match status" value="1"/>
</dbReference>
<keyword evidence="5" id="KW-0472">Membrane</keyword>
<dbReference type="GO" id="GO:0016020">
    <property type="term" value="C:membrane"/>
    <property type="evidence" value="ECO:0007669"/>
    <property type="project" value="UniProtKB-SubCell"/>
</dbReference>
<feature type="compositionally biased region" description="Basic and acidic residues" evidence="6">
    <location>
        <begin position="277"/>
        <end position="286"/>
    </location>
</feature>
<dbReference type="OrthoDB" id="2152119at2759"/>
<evidence type="ECO:0000256" key="4">
    <source>
        <dbReference type="ARBA" id="ARBA00022989"/>
    </source>
</evidence>
<reference evidence="8" key="1">
    <citation type="submission" date="2016-10" db="EMBL/GenBank/DDBJ databases">
        <authorList>
            <person name="Jeantristanb JTB J.-T."/>
            <person name="Ricardo R."/>
        </authorList>
    </citation>
    <scope>NUCLEOTIDE SEQUENCE [LARGE SCALE GENOMIC DNA]</scope>
</reference>
<dbReference type="Proteomes" id="UP000249723">
    <property type="component" value="Unassembled WGS sequence"/>
</dbReference>
<accession>A0A2X0KRF7</accession>
<dbReference type="AlphaFoldDB" id="A0A2X0KRF7"/>
<evidence type="ECO:0000256" key="1">
    <source>
        <dbReference type="ARBA" id="ARBA00004370"/>
    </source>
</evidence>
<evidence type="ECO:0000256" key="2">
    <source>
        <dbReference type="ARBA" id="ARBA00009530"/>
    </source>
</evidence>
<dbReference type="STRING" id="289078.A0A2X0KRF7"/>
<dbReference type="InterPro" id="IPR000612">
    <property type="entry name" value="PMP3"/>
</dbReference>
<gene>
    <name evidence="7" type="ORF">BZ3500_MVSOF-1268-A1-R1_CHR4-4G07455</name>
</gene>
<keyword evidence="4" id="KW-1133">Transmembrane helix</keyword>
<name>A0A2X0KRF7_9BASI</name>